<name>A0A1L8DP58_9DIPT</name>
<keyword evidence="3" id="KW-0800">Toxin</keyword>
<evidence type="ECO:0000256" key="4">
    <source>
        <dbReference type="SAM" id="SignalP"/>
    </source>
</evidence>
<feature type="signal peptide" evidence="4">
    <location>
        <begin position="1"/>
        <end position="20"/>
    </location>
</feature>
<protein>
    <submittedName>
        <fullName evidence="5">Putative sp15 family member</fullName>
    </submittedName>
</protein>
<dbReference type="GO" id="GO:0005576">
    <property type="term" value="C:extracellular region"/>
    <property type="evidence" value="ECO:0007669"/>
    <property type="project" value="UniProtKB-SubCell"/>
</dbReference>
<proteinExistence type="predicted"/>
<dbReference type="EMBL" id="GFDF01005848">
    <property type="protein sequence ID" value="JAV08236.1"/>
    <property type="molecule type" value="Transcribed_RNA"/>
</dbReference>
<dbReference type="SUPFAM" id="SSF47565">
    <property type="entry name" value="Insect pheromone/odorant-binding proteins"/>
    <property type="match status" value="1"/>
</dbReference>
<sequence>MKYSFFVVLAIFFLVERSRANHPQQYCIDKLAETEESCIQHCRFSYYGFTNDKFQITKKHIEKFRDILLEFNAVPKSKKNQLFNHIKKCADKVNSLKSKDKSEKCMKILTYSRCVANGKSVSEHNYVTAILAHDKRINV</sequence>
<comment type="subcellular location">
    <subcellularLocation>
        <location evidence="1">Secreted</location>
    </subcellularLocation>
</comment>
<dbReference type="GO" id="GO:0090729">
    <property type="term" value="F:toxin activity"/>
    <property type="evidence" value="ECO:0007669"/>
    <property type="project" value="UniProtKB-KW"/>
</dbReference>
<evidence type="ECO:0000256" key="2">
    <source>
        <dbReference type="ARBA" id="ARBA00022525"/>
    </source>
</evidence>
<evidence type="ECO:0000256" key="3">
    <source>
        <dbReference type="ARBA" id="ARBA00022656"/>
    </source>
</evidence>
<keyword evidence="4" id="KW-0732">Signal</keyword>
<organism evidence="5">
    <name type="scientific">Nyssomyia neivai</name>
    <dbReference type="NCBI Taxonomy" id="330878"/>
    <lineage>
        <taxon>Eukaryota</taxon>
        <taxon>Metazoa</taxon>
        <taxon>Ecdysozoa</taxon>
        <taxon>Arthropoda</taxon>
        <taxon>Hexapoda</taxon>
        <taxon>Insecta</taxon>
        <taxon>Pterygota</taxon>
        <taxon>Neoptera</taxon>
        <taxon>Endopterygota</taxon>
        <taxon>Diptera</taxon>
        <taxon>Nematocera</taxon>
        <taxon>Psychodoidea</taxon>
        <taxon>Psychodidae</taxon>
        <taxon>Nyssomyia</taxon>
    </lineage>
</organism>
<reference evidence="5" key="1">
    <citation type="submission" date="2016-12" db="EMBL/GenBank/DDBJ databases">
        <title>An insight into the sialome and mialome of the sand fly, Nyssomyia neivai.</title>
        <authorList>
            <person name="Sebastian V."/>
            <person name="Goulart T.M."/>
            <person name="Oliveira W."/>
            <person name="Calvo E."/>
            <person name="Oliveira L.F."/>
            <person name="Pinto M.C."/>
            <person name="Rosselino A.M."/>
            <person name="Ribeiro J.M."/>
        </authorList>
    </citation>
    <scope>NUCLEOTIDE SEQUENCE</scope>
</reference>
<dbReference type="InterPro" id="IPR036728">
    <property type="entry name" value="PBP_GOBP_sf"/>
</dbReference>
<dbReference type="AlphaFoldDB" id="A0A1L8DP58"/>
<evidence type="ECO:0000313" key="5">
    <source>
        <dbReference type="EMBL" id="JAV08236.1"/>
    </source>
</evidence>
<feature type="chain" id="PRO_5012408578" evidence="4">
    <location>
        <begin position="21"/>
        <end position="139"/>
    </location>
</feature>
<keyword evidence="2" id="KW-0964">Secreted</keyword>
<evidence type="ECO:0000256" key="1">
    <source>
        <dbReference type="ARBA" id="ARBA00004613"/>
    </source>
</evidence>
<accession>A0A1L8DP58</accession>
<dbReference type="Gene3D" id="1.10.238.20">
    <property type="entry name" value="Pheromone/general odorant binding protein domain"/>
    <property type="match status" value="1"/>
</dbReference>
<dbReference type="GO" id="GO:0005549">
    <property type="term" value="F:odorant binding"/>
    <property type="evidence" value="ECO:0007669"/>
    <property type="project" value="InterPro"/>
</dbReference>